<evidence type="ECO:0000313" key="1">
    <source>
        <dbReference type="EMBL" id="CAH0596376.1"/>
    </source>
</evidence>
<accession>A0A9P0FXD7</accession>
<gene>
    <name evidence="1" type="ORF">CINC_LOCUS7162</name>
</gene>
<evidence type="ECO:0000313" key="2">
    <source>
        <dbReference type="Proteomes" id="UP001154114"/>
    </source>
</evidence>
<keyword evidence="2" id="KW-1185">Reference proteome</keyword>
<organism evidence="1 2">
    <name type="scientific">Chrysodeixis includens</name>
    <name type="common">Soybean looper</name>
    <name type="synonym">Pseudoplusia includens</name>
    <dbReference type="NCBI Taxonomy" id="689277"/>
    <lineage>
        <taxon>Eukaryota</taxon>
        <taxon>Metazoa</taxon>
        <taxon>Ecdysozoa</taxon>
        <taxon>Arthropoda</taxon>
        <taxon>Hexapoda</taxon>
        <taxon>Insecta</taxon>
        <taxon>Pterygota</taxon>
        <taxon>Neoptera</taxon>
        <taxon>Endopterygota</taxon>
        <taxon>Lepidoptera</taxon>
        <taxon>Glossata</taxon>
        <taxon>Ditrysia</taxon>
        <taxon>Noctuoidea</taxon>
        <taxon>Noctuidae</taxon>
        <taxon>Plusiinae</taxon>
        <taxon>Chrysodeixis</taxon>
    </lineage>
</organism>
<dbReference type="Proteomes" id="UP001154114">
    <property type="component" value="Chromosome 22"/>
</dbReference>
<name>A0A9P0FXD7_CHRIL</name>
<protein>
    <submittedName>
        <fullName evidence="1">Uncharacterized protein</fullName>
    </submittedName>
</protein>
<reference evidence="1" key="1">
    <citation type="submission" date="2021-12" db="EMBL/GenBank/DDBJ databases">
        <authorList>
            <person name="King R."/>
        </authorList>
    </citation>
    <scope>NUCLEOTIDE SEQUENCE</scope>
</reference>
<dbReference type="EMBL" id="LR824025">
    <property type="protein sequence ID" value="CAH0596376.1"/>
    <property type="molecule type" value="Genomic_DNA"/>
</dbReference>
<sequence length="148" mass="17206">MKLFAIHLRNSIYYYYLYCLMFHYQIKQFAVRLPSMCHPYIYLVLKLSSSQYLQSFQFCRDKITFTSRKNTGSFQYISTARYSFSINFVIKIYHLPTEPPKPLRLSELSDASSPSYSSRVIRTASSFIHTLLALASVPLSLILTNTGK</sequence>
<dbReference type="AlphaFoldDB" id="A0A9P0FXD7"/>
<proteinExistence type="predicted"/>